<evidence type="ECO:0000313" key="1">
    <source>
        <dbReference type="EMBL" id="TWI62550.1"/>
    </source>
</evidence>
<name>A0A562R260_9BURK</name>
<comment type="caution">
    <text evidence="1">The sequence shown here is derived from an EMBL/GenBank/DDBJ whole genome shotgun (WGS) entry which is preliminary data.</text>
</comment>
<dbReference type="AlphaFoldDB" id="A0A562R260"/>
<organism evidence="1 2">
    <name type="scientific">Pseudoduganella lurida</name>
    <dbReference type="NCBI Taxonomy" id="1036180"/>
    <lineage>
        <taxon>Bacteria</taxon>
        <taxon>Pseudomonadati</taxon>
        <taxon>Pseudomonadota</taxon>
        <taxon>Betaproteobacteria</taxon>
        <taxon>Burkholderiales</taxon>
        <taxon>Oxalobacteraceae</taxon>
        <taxon>Telluria group</taxon>
        <taxon>Pseudoduganella</taxon>
    </lineage>
</organism>
<accession>A0A562R260</accession>
<protein>
    <submittedName>
        <fullName evidence="1">Uncharacterized protein</fullName>
    </submittedName>
</protein>
<gene>
    <name evidence="1" type="ORF">IP91_04071</name>
</gene>
<sequence>MFRAMSAITIRMMMQSRIPTALEKGDHTEDLLMTMSNIVNAMSITPLGDGRFAVDAGRPAPAAPAFAASLPMARIELMMPTANRGPLSSSHQKKPTNIVKRMNSAKNSDVSALRSAIIPKVQTMLINARVQNSHVARAEIVAAQNVTICAYRSCTRSSTFAEEISACAETEYAHSTTHKTPSTWYFVRNASMAIHQVRGTDCSNVGRRAHMSIILFRRRLSWIRSMFSF</sequence>
<proteinExistence type="predicted"/>
<dbReference type="EMBL" id="VLLB01000008">
    <property type="protein sequence ID" value="TWI62550.1"/>
    <property type="molecule type" value="Genomic_DNA"/>
</dbReference>
<reference evidence="1 2" key="1">
    <citation type="journal article" date="2015" name="Stand. Genomic Sci.">
        <title>Genomic Encyclopedia of Bacterial and Archaeal Type Strains, Phase III: the genomes of soil and plant-associated and newly described type strains.</title>
        <authorList>
            <person name="Whitman W.B."/>
            <person name="Woyke T."/>
            <person name="Klenk H.P."/>
            <person name="Zhou Y."/>
            <person name="Lilburn T.G."/>
            <person name="Beck B.J."/>
            <person name="De Vos P."/>
            <person name="Vandamme P."/>
            <person name="Eisen J.A."/>
            <person name="Garrity G."/>
            <person name="Hugenholtz P."/>
            <person name="Kyrpides N.C."/>
        </authorList>
    </citation>
    <scope>NUCLEOTIDE SEQUENCE [LARGE SCALE GENOMIC DNA]</scope>
    <source>
        <strain evidence="1 2">CGMCC 1.10822</strain>
    </source>
</reference>
<evidence type="ECO:0000313" key="2">
    <source>
        <dbReference type="Proteomes" id="UP000318431"/>
    </source>
</evidence>
<keyword evidence="2" id="KW-1185">Reference proteome</keyword>
<dbReference type="Proteomes" id="UP000318431">
    <property type="component" value="Unassembled WGS sequence"/>
</dbReference>